<accession>A0ABD0LY42</accession>
<dbReference type="AlphaFoldDB" id="A0ABD0LY42"/>
<gene>
    <name evidence="2" type="ORF">BaRGS_00004219</name>
</gene>
<keyword evidence="3" id="KW-1185">Reference proteome</keyword>
<dbReference type="Proteomes" id="UP001519460">
    <property type="component" value="Unassembled WGS sequence"/>
</dbReference>
<protein>
    <submittedName>
        <fullName evidence="2">Uncharacterized protein</fullName>
    </submittedName>
</protein>
<evidence type="ECO:0000313" key="3">
    <source>
        <dbReference type="Proteomes" id="UP001519460"/>
    </source>
</evidence>
<evidence type="ECO:0000256" key="1">
    <source>
        <dbReference type="SAM" id="MobiDB-lite"/>
    </source>
</evidence>
<feature type="compositionally biased region" description="Basic residues" evidence="1">
    <location>
        <begin position="1"/>
        <end position="32"/>
    </location>
</feature>
<evidence type="ECO:0000313" key="2">
    <source>
        <dbReference type="EMBL" id="KAK7504353.1"/>
    </source>
</evidence>
<comment type="caution">
    <text evidence="2">The sequence shown here is derived from an EMBL/GenBank/DDBJ whole genome shotgun (WGS) entry which is preliminary data.</text>
</comment>
<dbReference type="EMBL" id="JACVVK020000015">
    <property type="protein sequence ID" value="KAK7504353.1"/>
    <property type="molecule type" value="Genomic_DNA"/>
</dbReference>
<reference evidence="2 3" key="1">
    <citation type="journal article" date="2023" name="Sci. Data">
        <title>Genome assembly of the Korean intertidal mud-creeper Batillaria attramentaria.</title>
        <authorList>
            <person name="Patra A.K."/>
            <person name="Ho P.T."/>
            <person name="Jun S."/>
            <person name="Lee S.J."/>
            <person name="Kim Y."/>
            <person name="Won Y.J."/>
        </authorList>
    </citation>
    <scope>NUCLEOTIDE SEQUENCE [LARGE SCALE GENOMIC DNA]</scope>
    <source>
        <strain evidence="2">Wonlab-2016</strain>
    </source>
</reference>
<proteinExistence type="predicted"/>
<feature type="compositionally biased region" description="Basic and acidic residues" evidence="1">
    <location>
        <begin position="65"/>
        <end position="75"/>
    </location>
</feature>
<name>A0ABD0LY42_9CAEN</name>
<organism evidence="2 3">
    <name type="scientific">Batillaria attramentaria</name>
    <dbReference type="NCBI Taxonomy" id="370345"/>
    <lineage>
        <taxon>Eukaryota</taxon>
        <taxon>Metazoa</taxon>
        <taxon>Spiralia</taxon>
        <taxon>Lophotrochozoa</taxon>
        <taxon>Mollusca</taxon>
        <taxon>Gastropoda</taxon>
        <taxon>Caenogastropoda</taxon>
        <taxon>Sorbeoconcha</taxon>
        <taxon>Cerithioidea</taxon>
        <taxon>Batillariidae</taxon>
        <taxon>Batillaria</taxon>
    </lineage>
</organism>
<sequence length="181" mass="21060">MNKLKSRRTSHKKPSSGSRKHSSTSSYGKHRTPCQSKSMPELGWSNTDKDLNAGRAARKPTVSGYRRESSPESRGRISLSRYRRLTIMNKYGYMPPYSRLDTGNTHRRNTTSYTPRTWRSISKEHQRQILTRYRSKSAGFCSVLAKPQNDSLWKKDQPNRVKTCITRLLMRVFSWFVPTKN</sequence>
<feature type="region of interest" description="Disordered" evidence="1">
    <location>
        <begin position="1"/>
        <end position="77"/>
    </location>
</feature>